<protein>
    <submittedName>
        <fullName evidence="1">Uncharacterized protein</fullName>
    </submittedName>
</protein>
<evidence type="ECO:0000313" key="2">
    <source>
        <dbReference type="Proteomes" id="UP000306319"/>
    </source>
</evidence>
<evidence type="ECO:0000313" key="1">
    <source>
        <dbReference type="EMBL" id="TGY79468.1"/>
    </source>
</evidence>
<proteinExistence type="predicted"/>
<dbReference type="Proteomes" id="UP000306319">
    <property type="component" value="Unassembled WGS sequence"/>
</dbReference>
<comment type="caution">
    <text evidence="1">The sequence shown here is derived from an EMBL/GenBank/DDBJ whole genome shotgun (WGS) entry which is preliminary data.</text>
</comment>
<organism evidence="1 2">
    <name type="scientific">Lepagella muris</name>
    <dbReference type="NCBI Taxonomy" id="3032870"/>
    <lineage>
        <taxon>Bacteria</taxon>
        <taxon>Pseudomonadati</taxon>
        <taxon>Bacteroidota</taxon>
        <taxon>Bacteroidia</taxon>
        <taxon>Bacteroidales</taxon>
        <taxon>Muribaculaceae</taxon>
        <taxon>Lepagella</taxon>
    </lineage>
</organism>
<keyword evidence="2" id="KW-1185">Reference proteome</keyword>
<sequence length="343" mass="37494">MKISQILGITIVAGILFELPSCGRTNSSASDMLFEQTDSIAWTVLGGDDIIPFANDMLVTDSSIYVLGLANGKWLHIYNQEGKLSTSKLSQGKSSEEAVNAIGMNIESDTLLSVYDHDISVVKILNTDTWEIDNSINLHNSLPVVWQASTIGKDLVLVNHPSIKGEEDMVRGFSIVDAKSDKVISTYDSIPDVFKDNPMMLMAQENLSVAPDGVHFVSVTGLGGTIETFEVKDGNIHPLYSSVVFPLDFVDVNGMKQIVPDPILGFFSVCAADDYWLASYAGTKNDKDLTKIGIWDWKGKPIRGIKTDKLIMKLAISPDGRQLYGLLMEDDGSFSFGTINLDN</sequence>
<dbReference type="EMBL" id="SRYB01000006">
    <property type="protein sequence ID" value="TGY79468.1"/>
    <property type="molecule type" value="Genomic_DNA"/>
</dbReference>
<reference evidence="1" key="1">
    <citation type="submission" date="2019-04" db="EMBL/GenBank/DDBJ databases">
        <title>Microbes associate with the intestines of laboratory mice.</title>
        <authorList>
            <person name="Navarre W."/>
            <person name="Wong E."/>
            <person name="Huang K."/>
            <person name="Tropini C."/>
            <person name="Ng K."/>
            <person name="Yu B."/>
        </authorList>
    </citation>
    <scope>NUCLEOTIDE SEQUENCE</scope>
    <source>
        <strain evidence="1">NM04_E33</strain>
    </source>
</reference>
<accession>A0AC61RGI2</accession>
<gene>
    <name evidence="1" type="ORF">E5331_05490</name>
</gene>
<name>A0AC61RGI2_9BACT</name>